<proteinExistence type="predicted"/>
<evidence type="ECO:0000313" key="2">
    <source>
        <dbReference type="Proteomes" id="UP000789920"/>
    </source>
</evidence>
<protein>
    <submittedName>
        <fullName evidence="1">13770_t:CDS:1</fullName>
    </submittedName>
</protein>
<evidence type="ECO:0000313" key="1">
    <source>
        <dbReference type="EMBL" id="CAG8698179.1"/>
    </source>
</evidence>
<feature type="non-terminal residue" evidence="1">
    <location>
        <position position="142"/>
    </location>
</feature>
<feature type="non-terminal residue" evidence="1">
    <location>
        <position position="1"/>
    </location>
</feature>
<keyword evidence="2" id="KW-1185">Reference proteome</keyword>
<name>A0ACA9P8Z0_9GLOM</name>
<accession>A0ACA9P8Z0</accession>
<gene>
    <name evidence="1" type="ORF">RPERSI_LOCUS9886</name>
</gene>
<sequence length="142" mass="17138">QESNKDTNTQQSEVQKMFQNFKDIFPKNLLDHLPPKQTVDYTINFVSSSEPSSCPIYRTFYEELLANQNFLEYEYLKDQYFLPIFKILKEEFINNSKQQARVKHFELNDRKIYLKEGFRLAIPLNKKLRIYLLQEHYDIKTA</sequence>
<reference evidence="1" key="1">
    <citation type="submission" date="2021-06" db="EMBL/GenBank/DDBJ databases">
        <authorList>
            <person name="Kallberg Y."/>
            <person name="Tangrot J."/>
            <person name="Rosling A."/>
        </authorList>
    </citation>
    <scope>NUCLEOTIDE SEQUENCE</scope>
    <source>
        <strain evidence="1">MA461A</strain>
    </source>
</reference>
<comment type="caution">
    <text evidence="1">The sequence shown here is derived from an EMBL/GenBank/DDBJ whole genome shotgun (WGS) entry which is preliminary data.</text>
</comment>
<organism evidence="1 2">
    <name type="scientific">Racocetra persica</name>
    <dbReference type="NCBI Taxonomy" id="160502"/>
    <lineage>
        <taxon>Eukaryota</taxon>
        <taxon>Fungi</taxon>
        <taxon>Fungi incertae sedis</taxon>
        <taxon>Mucoromycota</taxon>
        <taxon>Glomeromycotina</taxon>
        <taxon>Glomeromycetes</taxon>
        <taxon>Diversisporales</taxon>
        <taxon>Gigasporaceae</taxon>
        <taxon>Racocetra</taxon>
    </lineage>
</organism>
<dbReference type="Proteomes" id="UP000789920">
    <property type="component" value="Unassembled WGS sequence"/>
</dbReference>
<dbReference type="EMBL" id="CAJVQC010019072">
    <property type="protein sequence ID" value="CAG8698179.1"/>
    <property type="molecule type" value="Genomic_DNA"/>
</dbReference>